<reference evidence="6" key="1">
    <citation type="submission" date="2018-04" db="EMBL/GenBank/DDBJ databases">
        <title>Biology of a Novel Mycobacteriophage, SWU2, Isolated from Chinese Soil.</title>
        <authorList>
            <person name="Li C."/>
            <person name="Gu Y."/>
        </authorList>
    </citation>
    <scope>NUCLEOTIDE SEQUENCE</scope>
</reference>
<accession>A0A2K9VI78</accession>
<proteinExistence type="predicted"/>
<feature type="domain" description="Recombinase" evidence="5">
    <location>
        <begin position="157"/>
        <end position="287"/>
    </location>
</feature>
<dbReference type="InterPro" id="IPR011109">
    <property type="entry name" value="DNA_bind_recombinase_dom"/>
</dbReference>
<name>A0A2K9VI78_9CAUD</name>
<dbReference type="SUPFAM" id="SSF53041">
    <property type="entry name" value="Resolvase-like"/>
    <property type="match status" value="1"/>
</dbReference>
<dbReference type="Proteomes" id="UP000240744">
    <property type="component" value="Segment"/>
</dbReference>
<evidence type="ECO:0000313" key="7">
    <source>
        <dbReference type="Proteomes" id="UP000240744"/>
    </source>
</evidence>
<dbReference type="InterPro" id="IPR006119">
    <property type="entry name" value="Resolv_N"/>
</dbReference>
<dbReference type="InterPro" id="IPR050639">
    <property type="entry name" value="SSR_resolvase"/>
</dbReference>
<organism evidence="6 7">
    <name type="scientific">Mycobacterium phage SWU2</name>
    <dbReference type="NCBI Taxonomy" id="2077150"/>
    <lineage>
        <taxon>Viruses</taxon>
        <taxon>Duplodnaviria</taxon>
        <taxon>Heunggongvirae</taxon>
        <taxon>Uroviricota</taxon>
        <taxon>Caudoviricetes</taxon>
        <taxon>Timshelvirus</taxon>
        <taxon>Timshelvirus SWU2</taxon>
    </lineage>
</organism>
<keyword evidence="1" id="KW-0238">DNA-binding</keyword>
<keyword evidence="3" id="KW-0175">Coiled coil</keyword>
<evidence type="ECO:0000256" key="3">
    <source>
        <dbReference type="SAM" id="Coils"/>
    </source>
</evidence>
<protein>
    <submittedName>
        <fullName evidence="6">Integrase</fullName>
    </submittedName>
</protein>
<dbReference type="CDD" id="cd00338">
    <property type="entry name" value="Ser_Recombinase"/>
    <property type="match status" value="1"/>
</dbReference>
<dbReference type="Gene3D" id="3.90.1750.20">
    <property type="entry name" value="Putative Large Serine Recombinase, Chain B, Domain 2"/>
    <property type="match status" value="1"/>
</dbReference>
<evidence type="ECO:0000259" key="5">
    <source>
        <dbReference type="PROSITE" id="PS51737"/>
    </source>
</evidence>
<dbReference type="Gene3D" id="3.40.50.1390">
    <property type="entry name" value="Resolvase, N-terminal catalytic domain"/>
    <property type="match status" value="1"/>
</dbReference>
<dbReference type="PANTHER" id="PTHR30461">
    <property type="entry name" value="DNA-INVERTASE FROM LAMBDOID PROPHAGE"/>
    <property type="match status" value="1"/>
</dbReference>
<evidence type="ECO:0000256" key="1">
    <source>
        <dbReference type="ARBA" id="ARBA00023125"/>
    </source>
</evidence>
<dbReference type="PROSITE" id="PS51737">
    <property type="entry name" value="RECOMBINASE_DNA_BIND"/>
    <property type="match status" value="1"/>
</dbReference>
<dbReference type="InterPro" id="IPR038109">
    <property type="entry name" value="DNA_bind_recomb_sf"/>
</dbReference>
<evidence type="ECO:0000256" key="2">
    <source>
        <dbReference type="ARBA" id="ARBA00023172"/>
    </source>
</evidence>
<sequence>MRVLGRIRLSRLSDESTSPERQREIIENWAKANDHVVVGWAEDLDVSGSVDPFDTPALGPWLTEPKLHEWDILCAWKLDRLSRRAIPMNKLFGWVMDHDKTLVCVNDNIDLSTWIGRMIANVIAGVAEGELEAIRERTKSSHRKLRELGRWPGGRPAYGYRAVEREDAAGWELEPDPVSSLILKQIIDWVLQGQSVESIAKDLTDMKEMSPSDYIRQHRTGEAPRGHPWHGRTIVKLLRSKTLLGHVTHQGMTVRDENGVPVLKGPPLIDQETFDRLQAALDAAARPKTVNRTSNASPLLGVAVCMECEGLLHHRRQRTAGKVYRYYHCPHGHTQSIPADDLETLVEERFLGVLGDHEVHERVYFAAESHEQELRQAQEAIDDLTSILAGAKSNTARERVLMQLQALDKRMVELEALPQRAAREEMQPTGEFYKDAWEQADEQGRRALLIRSGITAKAKLVGRVANQSGGALTFDLVVPEDLRERITL</sequence>
<dbReference type="EMBL" id="MG793454">
    <property type="protein sequence ID" value="AUV61992.1"/>
    <property type="molecule type" value="Genomic_DNA"/>
</dbReference>
<feature type="coiled-coil region" evidence="3">
    <location>
        <begin position="367"/>
        <end position="417"/>
    </location>
</feature>
<dbReference type="GO" id="GO:0003677">
    <property type="term" value="F:DNA binding"/>
    <property type="evidence" value="ECO:0007669"/>
    <property type="project" value="UniProtKB-KW"/>
</dbReference>
<dbReference type="Pfam" id="PF00239">
    <property type="entry name" value="Resolvase"/>
    <property type="match status" value="1"/>
</dbReference>
<dbReference type="GO" id="GO:0000150">
    <property type="term" value="F:DNA strand exchange activity"/>
    <property type="evidence" value="ECO:0007669"/>
    <property type="project" value="InterPro"/>
</dbReference>
<keyword evidence="7" id="KW-1185">Reference proteome</keyword>
<dbReference type="Pfam" id="PF07508">
    <property type="entry name" value="Recombinase"/>
    <property type="match status" value="1"/>
</dbReference>
<evidence type="ECO:0000259" key="4">
    <source>
        <dbReference type="PROSITE" id="PS51736"/>
    </source>
</evidence>
<evidence type="ECO:0000313" key="6">
    <source>
        <dbReference type="EMBL" id="AUV61992.1"/>
    </source>
</evidence>
<dbReference type="InterPro" id="IPR036162">
    <property type="entry name" value="Resolvase-like_N_sf"/>
</dbReference>
<gene>
    <name evidence="6" type="ORF">JX_gp33</name>
</gene>
<dbReference type="SMART" id="SM00857">
    <property type="entry name" value="Resolvase"/>
    <property type="match status" value="1"/>
</dbReference>
<keyword evidence="2" id="KW-0233">DNA recombination</keyword>
<dbReference type="PANTHER" id="PTHR30461:SF2">
    <property type="entry name" value="SERINE RECOMBINASE PINE-RELATED"/>
    <property type="match status" value="1"/>
</dbReference>
<feature type="domain" description="Resolvase/invertase-type recombinase catalytic" evidence="4">
    <location>
        <begin position="2"/>
        <end position="149"/>
    </location>
</feature>
<dbReference type="PROSITE" id="PS51736">
    <property type="entry name" value="RECOMBINASES_3"/>
    <property type="match status" value="1"/>
</dbReference>